<evidence type="ECO:0008006" key="3">
    <source>
        <dbReference type="Google" id="ProtNLM"/>
    </source>
</evidence>
<evidence type="ECO:0000313" key="1">
    <source>
        <dbReference type="EMBL" id="MBS2548309.1"/>
    </source>
</evidence>
<name>A0ABS5KQI8_9ACTN</name>
<accession>A0ABS5KQI8</accession>
<gene>
    <name evidence="1" type="ORF">KGQ19_15700</name>
</gene>
<protein>
    <recommendedName>
        <fullName evidence="3">Alpha/beta hydrolase</fullName>
    </recommendedName>
</protein>
<dbReference type="Gene3D" id="3.40.50.1820">
    <property type="entry name" value="alpha/beta hydrolase"/>
    <property type="match status" value="1"/>
</dbReference>
<dbReference type="EMBL" id="JAAFYZ010000046">
    <property type="protein sequence ID" value="MBS2548309.1"/>
    <property type="molecule type" value="Genomic_DNA"/>
</dbReference>
<proteinExistence type="predicted"/>
<keyword evidence="2" id="KW-1185">Reference proteome</keyword>
<comment type="caution">
    <text evidence="1">The sequence shown here is derived from an EMBL/GenBank/DDBJ whole genome shotgun (WGS) entry which is preliminary data.</text>
</comment>
<organism evidence="1 2">
    <name type="scientific">Catenulispora pinistramenti</name>
    <dbReference type="NCBI Taxonomy" id="2705254"/>
    <lineage>
        <taxon>Bacteria</taxon>
        <taxon>Bacillati</taxon>
        <taxon>Actinomycetota</taxon>
        <taxon>Actinomycetes</taxon>
        <taxon>Catenulisporales</taxon>
        <taxon>Catenulisporaceae</taxon>
        <taxon>Catenulispora</taxon>
    </lineage>
</organism>
<evidence type="ECO:0000313" key="2">
    <source>
        <dbReference type="Proteomes" id="UP000730482"/>
    </source>
</evidence>
<dbReference type="Proteomes" id="UP000730482">
    <property type="component" value="Unassembled WGS sequence"/>
</dbReference>
<dbReference type="RefSeq" id="WP_212009890.1">
    <property type="nucleotide sequence ID" value="NZ_JAAFYZ010000046.1"/>
</dbReference>
<sequence length="414" mass="44405">MSSSVRLGAGRYIDAREIPESTVSTLHELSTSDGAKVTGVLRTPPGARTVVTLIHPRQDFTHHVLVSELLARGTAVWTQGTRSVNNDLNLLHEQAVLDMAAGQVFLRERGFAHVVTLGHSGGGTLAALYHQQAGLAPAGRITRSPAGRPVDLAGAELPVPDAAVFVAPHVGQGRLLERLIDPSVRDERDPLSVDPELDPYSPANGFADAPVSSAYEPEFVRRYRAAQRARIDRIDAQAREMVAETDAARIRFKRTGSDGDRRRVLAPRIVTVYRTDADLRSVDLSLDPNERPYGSLFGRRPDLTNYGLVGFGRLSTPQAWLSTWSASSTNADFLRCAPGVTVPTLLVELSGDQAGFPQDALAMMASFGAADTVHRQVRGLHFGGPIAPGEPSGSSLAADVIGSWMSERFPLAAG</sequence>
<dbReference type="InterPro" id="IPR029058">
    <property type="entry name" value="AB_hydrolase_fold"/>
</dbReference>
<dbReference type="SUPFAM" id="SSF53474">
    <property type="entry name" value="alpha/beta-Hydrolases"/>
    <property type="match status" value="1"/>
</dbReference>
<reference evidence="1 2" key="1">
    <citation type="submission" date="2020-02" db="EMBL/GenBank/DDBJ databases">
        <title>Acidophilic actinobacteria isolated from forest soil.</title>
        <authorList>
            <person name="Golinska P."/>
        </authorList>
    </citation>
    <scope>NUCLEOTIDE SEQUENCE [LARGE SCALE GENOMIC DNA]</scope>
    <source>
        <strain evidence="1 2">NL8</strain>
    </source>
</reference>